<dbReference type="NCBIfam" id="TIGR02810">
    <property type="entry name" value="agaZ_gatZ"/>
    <property type="match status" value="1"/>
</dbReference>
<comment type="pathway">
    <text evidence="1">Carbohydrate metabolism.</text>
</comment>
<reference evidence="2" key="1">
    <citation type="journal article" date="2014" name="Int. J. Syst. Evol. Microbiol.">
        <title>Complete genome of a new Firmicutes species belonging to the dominant human colonic microbiota ('Ruminococcus bicirculans') reveals two chromosomes and a selective capacity to utilize plant glucans.</title>
        <authorList>
            <consortium name="NISC Comparative Sequencing Program"/>
            <person name="Wegmann U."/>
            <person name="Louis P."/>
            <person name="Goesmann A."/>
            <person name="Henrissat B."/>
            <person name="Duncan S.H."/>
            <person name="Flint H.J."/>
        </authorList>
    </citation>
    <scope>NUCLEOTIDE SEQUENCE</scope>
    <source>
        <strain evidence="2">NBRC 103855</strain>
    </source>
</reference>
<dbReference type="InterPro" id="IPR012062">
    <property type="entry name" value="GatZ/KbaZ-like"/>
</dbReference>
<dbReference type="EMBL" id="BSNG01000001">
    <property type="protein sequence ID" value="GLQ10687.1"/>
    <property type="molecule type" value="Genomic_DNA"/>
</dbReference>
<protein>
    <submittedName>
        <fullName evidence="2">D-tagatose-bisphosphate aldolase, class II, non-catalytic subunit</fullName>
    </submittedName>
</protein>
<sequence length="426" mass="45567">MSTALLLDLPKQHRAGKRVGIVSICSAHPLVIESALIAGRENRHVVLIEATCNQVNQDGGYTGMTPLDFRKFVEAIAAKVGFDTAKLILGGDHLGPNPWKHLPADEAMEKSRVMITAFVAAGFTKLHLDTSMGCQGEPVALPDATTAERAAFLAQAAEGALPAGGDKPVYIIGTEVPVPGGALEALDHLQVTMPAAALATIEVHRRAFAARGLDDAFARVVGVVVQPGVEFGNEDVIVYEPAKAQALSAVLGQVPQFVFEAHSTDYQPEAALAGLVADGFNILKVGPALTFVLREAIYGLDQVAVALGLLEPSETVALAMEALMLREPQHWQKYYHGDAAALHMQRHFSYSDRIRYYWPHPDAVAAVERLMAALGDRDIPMPLISQFLGTLHAAAAANGQKTDARSLLLLAVRQQTDLYSRATGIL</sequence>
<gene>
    <name evidence="2" type="ORF">GCM10007913_26190</name>
</gene>
<dbReference type="RefSeq" id="WP_284391514.1">
    <property type="nucleotide sequence ID" value="NZ_BSNG01000001.1"/>
</dbReference>
<proteinExistence type="predicted"/>
<organism evidence="2 3">
    <name type="scientific">Devosia yakushimensis</name>
    <dbReference type="NCBI Taxonomy" id="470028"/>
    <lineage>
        <taxon>Bacteria</taxon>
        <taxon>Pseudomonadati</taxon>
        <taxon>Pseudomonadota</taxon>
        <taxon>Alphaproteobacteria</taxon>
        <taxon>Hyphomicrobiales</taxon>
        <taxon>Devosiaceae</taxon>
        <taxon>Devosia</taxon>
    </lineage>
</organism>
<evidence type="ECO:0000313" key="3">
    <source>
        <dbReference type="Proteomes" id="UP001161406"/>
    </source>
</evidence>
<dbReference type="PIRSF" id="PIRSF009264">
    <property type="entry name" value="TagBP_ald_AgaZ"/>
    <property type="match status" value="1"/>
</dbReference>
<reference evidence="2" key="2">
    <citation type="submission" date="2023-01" db="EMBL/GenBank/DDBJ databases">
        <title>Draft genome sequence of Devosia yakushimensis strain NBRC 103855.</title>
        <authorList>
            <person name="Sun Q."/>
            <person name="Mori K."/>
        </authorList>
    </citation>
    <scope>NUCLEOTIDE SEQUENCE</scope>
    <source>
        <strain evidence="2">NBRC 103855</strain>
    </source>
</reference>
<name>A0ABQ5UF18_9HYPH</name>
<dbReference type="Proteomes" id="UP001161406">
    <property type="component" value="Unassembled WGS sequence"/>
</dbReference>
<dbReference type="InterPro" id="IPR050303">
    <property type="entry name" value="GatZ_KbaZ_carbometab"/>
</dbReference>
<dbReference type="SUPFAM" id="SSF51569">
    <property type="entry name" value="Aldolase"/>
    <property type="match status" value="1"/>
</dbReference>
<evidence type="ECO:0000313" key="2">
    <source>
        <dbReference type="EMBL" id="GLQ10687.1"/>
    </source>
</evidence>
<dbReference type="InterPro" id="IPR013785">
    <property type="entry name" value="Aldolase_TIM"/>
</dbReference>
<dbReference type="PANTHER" id="PTHR32502:SF2">
    <property type="entry name" value="D-TAGATOSE-1,6-BISPHOSPHATE ALDOLASE SUBUNIT KBAZ"/>
    <property type="match status" value="1"/>
</dbReference>
<dbReference type="PANTHER" id="PTHR32502">
    <property type="entry name" value="N-ACETYLGALACTOSAMINE PERMEASE II COMPONENT-RELATED"/>
    <property type="match status" value="1"/>
</dbReference>
<dbReference type="Pfam" id="PF08013">
    <property type="entry name" value="GatZ_KbaZ-like"/>
    <property type="match status" value="1"/>
</dbReference>
<evidence type="ECO:0000256" key="1">
    <source>
        <dbReference type="ARBA" id="ARBA00005007"/>
    </source>
</evidence>
<dbReference type="Gene3D" id="1.10.400.20">
    <property type="entry name" value="putative tagatose 6-phosphate kinase domain like"/>
    <property type="match status" value="1"/>
</dbReference>
<keyword evidence="3" id="KW-1185">Reference proteome</keyword>
<comment type="caution">
    <text evidence="2">The sequence shown here is derived from an EMBL/GenBank/DDBJ whole genome shotgun (WGS) entry which is preliminary data.</text>
</comment>
<accession>A0ABQ5UF18</accession>
<dbReference type="Gene3D" id="3.20.20.70">
    <property type="entry name" value="Aldolase class I"/>
    <property type="match status" value="1"/>
</dbReference>